<protein>
    <submittedName>
        <fullName evidence="2">Uncharacterized protein</fullName>
    </submittedName>
</protein>
<evidence type="ECO:0000313" key="2">
    <source>
        <dbReference type="EMBL" id="KAK1322489.1"/>
    </source>
</evidence>
<evidence type="ECO:0000313" key="3">
    <source>
        <dbReference type="Proteomes" id="UP001180020"/>
    </source>
</evidence>
<proteinExistence type="predicted"/>
<dbReference type="AlphaFoldDB" id="A0AAV9FA80"/>
<reference evidence="2" key="2">
    <citation type="submission" date="2023-06" db="EMBL/GenBank/DDBJ databases">
        <authorList>
            <person name="Ma L."/>
            <person name="Liu K.-W."/>
            <person name="Li Z."/>
            <person name="Hsiao Y.-Y."/>
            <person name="Qi Y."/>
            <person name="Fu T."/>
            <person name="Tang G."/>
            <person name="Zhang D."/>
            <person name="Sun W.-H."/>
            <person name="Liu D.-K."/>
            <person name="Li Y."/>
            <person name="Chen G.-Z."/>
            <person name="Liu X.-D."/>
            <person name="Liao X.-Y."/>
            <person name="Jiang Y.-T."/>
            <person name="Yu X."/>
            <person name="Hao Y."/>
            <person name="Huang J."/>
            <person name="Zhao X.-W."/>
            <person name="Ke S."/>
            <person name="Chen Y.-Y."/>
            <person name="Wu W.-L."/>
            <person name="Hsu J.-L."/>
            <person name="Lin Y.-F."/>
            <person name="Huang M.-D."/>
            <person name="Li C.-Y."/>
            <person name="Huang L."/>
            <person name="Wang Z.-W."/>
            <person name="Zhao X."/>
            <person name="Zhong W.-Y."/>
            <person name="Peng D.-H."/>
            <person name="Ahmad S."/>
            <person name="Lan S."/>
            <person name="Zhang J.-S."/>
            <person name="Tsai W.-C."/>
            <person name="Van De Peer Y."/>
            <person name="Liu Z.-J."/>
        </authorList>
    </citation>
    <scope>NUCLEOTIDE SEQUENCE</scope>
    <source>
        <strain evidence="2">CP</strain>
        <tissue evidence="2">Leaves</tissue>
    </source>
</reference>
<evidence type="ECO:0000256" key="1">
    <source>
        <dbReference type="SAM" id="MobiDB-lite"/>
    </source>
</evidence>
<feature type="compositionally biased region" description="Basic and acidic residues" evidence="1">
    <location>
        <begin position="84"/>
        <end position="93"/>
    </location>
</feature>
<comment type="caution">
    <text evidence="2">The sequence shown here is derived from an EMBL/GenBank/DDBJ whole genome shotgun (WGS) entry which is preliminary data.</text>
</comment>
<reference evidence="2" key="1">
    <citation type="journal article" date="2023" name="Nat. Commun.">
        <title>Diploid and tetraploid genomes of Acorus and the evolution of monocots.</title>
        <authorList>
            <person name="Ma L."/>
            <person name="Liu K.W."/>
            <person name="Li Z."/>
            <person name="Hsiao Y.Y."/>
            <person name="Qi Y."/>
            <person name="Fu T."/>
            <person name="Tang G.D."/>
            <person name="Zhang D."/>
            <person name="Sun W.H."/>
            <person name="Liu D.K."/>
            <person name="Li Y."/>
            <person name="Chen G.Z."/>
            <person name="Liu X.D."/>
            <person name="Liao X.Y."/>
            <person name="Jiang Y.T."/>
            <person name="Yu X."/>
            <person name="Hao Y."/>
            <person name="Huang J."/>
            <person name="Zhao X.W."/>
            <person name="Ke S."/>
            <person name="Chen Y.Y."/>
            <person name="Wu W.L."/>
            <person name="Hsu J.L."/>
            <person name="Lin Y.F."/>
            <person name="Huang M.D."/>
            <person name="Li C.Y."/>
            <person name="Huang L."/>
            <person name="Wang Z.W."/>
            <person name="Zhao X."/>
            <person name="Zhong W.Y."/>
            <person name="Peng D.H."/>
            <person name="Ahmad S."/>
            <person name="Lan S."/>
            <person name="Zhang J.S."/>
            <person name="Tsai W.C."/>
            <person name="Van de Peer Y."/>
            <person name="Liu Z.J."/>
        </authorList>
    </citation>
    <scope>NUCLEOTIDE SEQUENCE</scope>
    <source>
        <strain evidence="2">CP</strain>
    </source>
</reference>
<dbReference type="Proteomes" id="UP001180020">
    <property type="component" value="Unassembled WGS sequence"/>
</dbReference>
<sequence>MAAPEEAPLRPLLLFHLVLHLPPRINPLLRNLHRLLVGEPSIAFLTHSSSKIKLLADAMKPVSTSQPNIMVPQTPPNQTSTLKDIPDSRERTTEAFTGPDLIPQNPNVASASTSQLNNKFSQSPTNRFSILQDISETEELTIKAAVETDFSLQTSNKDAGATPRTPSSPCLTPLANSLTGKSALTMVAQINASTIENTLVPQSTTASGSSTNSVVVVGSCSRIRTQNQKAQSTSAVQPAQTLQNSSQDEVFPPSYLFESPKLISEVMHVPMVDIPLEIDLFPTTLETSLNNGAARVRQGGGRNQKPKHKLVQQPLLTCGSIAHFPTVVLAFVLQQDQCSFQDK</sequence>
<feature type="compositionally biased region" description="Polar residues" evidence="1">
    <location>
        <begin position="104"/>
        <end position="123"/>
    </location>
</feature>
<name>A0AAV9FA80_ACOCL</name>
<feature type="region of interest" description="Disordered" evidence="1">
    <location>
        <begin position="65"/>
        <end position="123"/>
    </location>
</feature>
<gene>
    <name evidence="2" type="ORF">QJS10_CPA03g01152</name>
</gene>
<dbReference type="EMBL" id="JAUJYO010000003">
    <property type="protein sequence ID" value="KAK1322489.1"/>
    <property type="molecule type" value="Genomic_DNA"/>
</dbReference>
<organism evidence="2 3">
    <name type="scientific">Acorus calamus</name>
    <name type="common">Sweet flag</name>
    <dbReference type="NCBI Taxonomy" id="4465"/>
    <lineage>
        <taxon>Eukaryota</taxon>
        <taxon>Viridiplantae</taxon>
        <taxon>Streptophyta</taxon>
        <taxon>Embryophyta</taxon>
        <taxon>Tracheophyta</taxon>
        <taxon>Spermatophyta</taxon>
        <taxon>Magnoliopsida</taxon>
        <taxon>Liliopsida</taxon>
        <taxon>Acoraceae</taxon>
        <taxon>Acorus</taxon>
    </lineage>
</organism>
<keyword evidence="3" id="KW-1185">Reference proteome</keyword>
<accession>A0AAV9FA80</accession>